<accession>A0A4S2F2Q5</accession>
<keyword evidence="3" id="KW-1185">Reference proteome</keyword>
<evidence type="ECO:0000313" key="3">
    <source>
        <dbReference type="Proteomes" id="UP000310263"/>
    </source>
</evidence>
<evidence type="ECO:0000256" key="1">
    <source>
        <dbReference type="SAM" id="MobiDB-lite"/>
    </source>
</evidence>
<protein>
    <submittedName>
        <fullName evidence="2">Uncharacterized protein</fullName>
    </submittedName>
</protein>
<reference evidence="2 3" key="1">
    <citation type="submission" date="2019-04" db="EMBL/GenBank/DDBJ databases">
        <title>Microbes associate with the intestines of laboratory mice.</title>
        <authorList>
            <person name="Navarre W."/>
            <person name="Wong E."/>
            <person name="Huang K."/>
            <person name="Tropini C."/>
            <person name="Ng K."/>
            <person name="Yu B."/>
        </authorList>
    </citation>
    <scope>NUCLEOTIDE SEQUENCE [LARGE SCALE GENOMIC DNA]</scope>
    <source>
        <strain evidence="2 3">NM07_P-09</strain>
    </source>
</reference>
<feature type="compositionally biased region" description="Basic and acidic residues" evidence="1">
    <location>
        <begin position="1"/>
        <end position="16"/>
    </location>
</feature>
<feature type="region of interest" description="Disordered" evidence="1">
    <location>
        <begin position="1"/>
        <end position="44"/>
    </location>
</feature>
<comment type="caution">
    <text evidence="2">The sequence shown here is derived from an EMBL/GenBank/DDBJ whole genome shotgun (WGS) entry which is preliminary data.</text>
</comment>
<dbReference type="Proteomes" id="UP000310263">
    <property type="component" value="Unassembled WGS sequence"/>
</dbReference>
<name>A0A4S2F2Q5_9ACTN</name>
<evidence type="ECO:0000313" key="2">
    <source>
        <dbReference type="EMBL" id="TGY63075.1"/>
    </source>
</evidence>
<organism evidence="2 3">
    <name type="scientific">Muricaecibacterium torontonense</name>
    <dbReference type="NCBI Taxonomy" id="3032871"/>
    <lineage>
        <taxon>Bacteria</taxon>
        <taxon>Bacillati</taxon>
        <taxon>Actinomycetota</taxon>
        <taxon>Coriobacteriia</taxon>
        <taxon>Coriobacteriales</taxon>
        <taxon>Atopobiaceae</taxon>
        <taxon>Muricaecibacterium</taxon>
    </lineage>
</organism>
<dbReference type="RefSeq" id="WP_136011700.1">
    <property type="nucleotide sequence ID" value="NZ_SRYE01000001.1"/>
</dbReference>
<dbReference type="EMBL" id="SRYE01000001">
    <property type="protein sequence ID" value="TGY63075.1"/>
    <property type="molecule type" value="Genomic_DNA"/>
</dbReference>
<dbReference type="AlphaFoldDB" id="A0A4S2F2Q5"/>
<sequence length="59" mass="6394">MCSDTQKKVDEVKAGEADPMMVEGANSVEQETEGVDVPLTTDPDDVEGVVEVRDIKLED</sequence>
<gene>
    <name evidence="2" type="ORF">E5334_00725</name>
</gene>
<proteinExistence type="predicted"/>